<dbReference type="OrthoDB" id="6183301at2"/>
<evidence type="ECO:0000313" key="2">
    <source>
        <dbReference type="Proteomes" id="UP000244064"/>
    </source>
</evidence>
<dbReference type="Proteomes" id="UP000244064">
    <property type="component" value="Unassembled WGS sequence"/>
</dbReference>
<dbReference type="AlphaFoldDB" id="A0A2T5P7J6"/>
<keyword evidence="2" id="KW-1185">Reference proteome</keyword>
<gene>
    <name evidence="1" type="ORF">DBO85_15405</name>
</gene>
<dbReference type="Pfam" id="PF06674">
    <property type="entry name" value="DUF1176"/>
    <property type="match status" value="1"/>
</dbReference>
<comment type="caution">
    <text evidence="1">The sequence shown here is derived from an EMBL/GenBank/DDBJ whole genome shotgun (WGS) entry which is preliminary data.</text>
</comment>
<proteinExistence type="predicted"/>
<evidence type="ECO:0000313" key="1">
    <source>
        <dbReference type="EMBL" id="PTU73693.1"/>
    </source>
</evidence>
<reference evidence="1 2" key="1">
    <citation type="submission" date="2018-04" db="EMBL/GenBank/DDBJ databases">
        <title>Pseudomonas sp. nov., isolated from mangrove soil.</title>
        <authorList>
            <person name="Chen C."/>
        </authorList>
    </citation>
    <scope>NUCLEOTIDE SEQUENCE [LARGE SCALE GENOMIC DNA]</scope>
    <source>
        <strain evidence="1 2">TC-11</strain>
    </source>
</reference>
<sequence>MSGRRPRIGIGRWCGAARNRRRQGAGGGWQLRDSGTDSCGHCRAARRAAVRPSAREVLVALWLVSAAAQSGAADFAEEVPLYRELRDWVVACDNQRRCQALSAPADWGYSELHLVISRDAGPKGALRLALNYAGEGAARQLSLDGEDLSAMLDPVDADNGLLLRREDGAARRLIATLRNANRLQLDADEDASVSLAGLSASLLLMDSVQGRIGTRGALHRPGDAADEQVPLPVVPPGLRPYPGSAPMDAEERAAIGTAVVVATREQWHDDAFEAPREVLVHPLGQDQALVVMLLDCAAYNCEYALYRVARQAPHAERPLQIEQPPLAHTGLSGWVAYDEATGRLAYAMKSRGIGDCGEAGDWLFDGEQFQLAGYSAMPRCAGVADWPRLWRRD</sequence>
<dbReference type="EMBL" id="QASN01000020">
    <property type="protein sequence ID" value="PTU73693.1"/>
    <property type="molecule type" value="Genomic_DNA"/>
</dbReference>
<accession>A0A2T5P7J6</accession>
<dbReference type="InterPro" id="IPR009560">
    <property type="entry name" value="DUF1176"/>
</dbReference>
<protein>
    <submittedName>
        <fullName evidence="1">DUF1176 domain-containing protein</fullName>
    </submittedName>
</protein>
<organism evidence="1 2">
    <name type="scientific">Pseudomonas mangrovi</name>
    <dbReference type="NCBI Taxonomy" id="2161748"/>
    <lineage>
        <taxon>Bacteria</taxon>
        <taxon>Pseudomonadati</taxon>
        <taxon>Pseudomonadota</taxon>
        <taxon>Gammaproteobacteria</taxon>
        <taxon>Pseudomonadales</taxon>
        <taxon>Pseudomonadaceae</taxon>
        <taxon>Pseudomonas</taxon>
    </lineage>
</organism>
<name>A0A2T5P7J6_9PSED</name>